<evidence type="ECO:0000313" key="2">
    <source>
        <dbReference type="EMBL" id="SHE28653.1"/>
    </source>
</evidence>
<feature type="transmembrane region" description="Helical" evidence="1">
    <location>
        <begin position="12"/>
        <end position="29"/>
    </location>
</feature>
<feature type="transmembrane region" description="Helical" evidence="1">
    <location>
        <begin position="41"/>
        <end position="61"/>
    </location>
</feature>
<dbReference type="Pfam" id="PF09600">
    <property type="entry name" value="Cyd_oper_YbgE"/>
    <property type="match status" value="1"/>
</dbReference>
<gene>
    <name evidence="2" type="ORF">SAMN02745148_00018</name>
</gene>
<name>A0A1M4S8V6_9GAMM</name>
<sequence>MIRTERWYGQYGQLASLLAATSMALWLLVRPELVSGLPLGLRLPVWLLGLWAVGSGFFHGMGLVKGTGWRQRLLGAPLCWVLLAVFLLLLLVRS</sequence>
<organism evidence="2 3">
    <name type="scientific">Modicisalibacter ilicicola DSM 19980</name>
    <dbReference type="NCBI Taxonomy" id="1121942"/>
    <lineage>
        <taxon>Bacteria</taxon>
        <taxon>Pseudomonadati</taxon>
        <taxon>Pseudomonadota</taxon>
        <taxon>Gammaproteobacteria</taxon>
        <taxon>Oceanospirillales</taxon>
        <taxon>Halomonadaceae</taxon>
        <taxon>Modicisalibacter</taxon>
    </lineage>
</organism>
<proteinExistence type="predicted"/>
<keyword evidence="1" id="KW-1133">Transmembrane helix</keyword>
<reference evidence="2 3" key="1">
    <citation type="submission" date="2016-11" db="EMBL/GenBank/DDBJ databases">
        <authorList>
            <person name="Jaros S."/>
            <person name="Januszkiewicz K."/>
            <person name="Wedrychowicz H."/>
        </authorList>
    </citation>
    <scope>NUCLEOTIDE SEQUENCE [LARGE SCALE GENOMIC DNA]</scope>
    <source>
        <strain evidence="2 3">DSM 19980</strain>
    </source>
</reference>
<evidence type="ECO:0000313" key="3">
    <source>
        <dbReference type="Proteomes" id="UP000184346"/>
    </source>
</evidence>
<dbReference type="Proteomes" id="UP000184346">
    <property type="component" value="Unassembled WGS sequence"/>
</dbReference>
<protein>
    <recommendedName>
        <fullName evidence="4">Cyd operon protein YbgE</fullName>
    </recommendedName>
</protein>
<feature type="transmembrane region" description="Helical" evidence="1">
    <location>
        <begin position="73"/>
        <end position="92"/>
    </location>
</feature>
<dbReference type="RefSeq" id="WP_139249019.1">
    <property type="nucleotide sequence ID" value="NZ_FQUJ01000002.1"/>
</dbReference>
<dbReference type="AlphaFoldDB" id="A0A1M4S8V6"/>
<keyword evidence="3" id="KW-1185">Reference proteome</keyword>
<accession>A0A1M4S8V6</accession>
<keyword evidence="1" id="KW-0812">Transmembrane</keyword>
<evidence type="ECO:0000256" key="1">
    <source>
        <dbReference type="SAM" id="Phobius"/>
    </source>
</evidence>
<dbReference type="EMBL" id="FQUJ01000002">
    <property type="protein sequence ID" value="SHE28653.1"/>
    <property type="molecule type" value="Genomic_DNA"/>
</dbReference>
<evidence type="ECO:0008006" key="4">
    <source>
        <dbReference type="Google" id="ProtNLM"/>
    </source>
</evidence>
<dbReference type="InterPro" id="IPR011846">
    <property type="entry name" value="Cyd_oper_YbgE"/>
</dbReference>
<keyword evidence="1" id="KW-0472">Membrane</keyword>